<proteinExistence type="predicted"/>
<dbReference type="EMBL" id="CAFBNC010000006">
    <property type="protein sequence ID" value="CAB4923973.1"/>
    <property type="molecule type" value="Genomic_DNA"/>
</dbReference>
<protein>
    <submittedName>
        <fullName evidence="2">Unannotated protein</fullName>
    </submittedName>
</protein>
<accession>A0A6J7HZT0</accession>
<evidence type="ECO:0000313" key="2">
    <source>
        <dbReference type="EMBL" id="CAB4923973.1"/>
    </source>
</evidence>
<evidence type="ECO:0000313" key="1">
    <source>
        <dbReference type="EMBL" id="CAB4323425.1"/>
    </source>
</evidence>
<dbReference type="AlphaFoldDB" id="A0A6J7HZT0"/>
<reference evidence="2" key="1">
    <citation type="submission" date="2020-05" db="EMBL/GenBank/DDBJ databases">
        <authorList>
            <person name="Chiriac C."/>
            <person name="Salcher M."/>
            <person name="Ghai R."/>
            <person name="Kavagutti S V."/>
        </authorList>
    </citation>
    <scope>NUCLEOTIDE SEQUENCE</scope>
</reference>
<organism evidence="2">
    <name type="scientific">freshwater metagenome</name>
    <dbReference type="NCBI Taxonomy" id="449393"/>
    <lineage>
        <taxon>unclassified sequences</taxon>
        <taxon>metagenomes</taxon>
        <taxon>ecological metagenomes</taxon>
    </lineage>
</organism>
<sequence length="151" mass="16028">MITALFVVLAVVFVVIIGLVTVGRITGELVEAAPTSIYDLDEAVEFVADRLPDEVTAQLSFDDVKSMLTWHIDYLEERGVARRQGVNDLAAGPLVAGEDEAVAYVLGRAGEAGLEIPDVWVVQVLDGDAAYLEAIGAIGAELPMPPDPDHG</sequence>
<dbReference type="EMBL" id="CAEMXZ010000044">
    <property type="protein sequence ID" value="CAB4323425.1"/>
    <property type="molecule type" value="Genomic_DNA"/>
</dbReference>
<name>A0A6J7HZT0_9ZZZZ</name>
<gene>
    <name evidence="1" type="ORF">UFOPK1392_01180</name>
    <name evidence="2" type="ORF">UFOPK3733_00247</name>
</gene>